<accession>A0ABQ1KBL1</accession>
<comment type="similarity">
    <text evidence="6">Belongs to the binding-protein-dependent transport system permease family.</text>
</comment>
<feature type="transmembrane region" description="Helical" evidence="6">
    <location>
        <begin position="210"/>
        <end position="240"/>
    </location>
</feature>
<dbReference type="CDD" id="cd06261">
    <property type="entry name" value="TM_PBP2"/>
    <property type="match status" value="1"/>
</dbReference>
<keyword evidence="3 6" id="KW-0812">Transmembrane</keyword>
<dbReference type="PROSITE" id="PS50928">
    <property type="entry name" value="ABC_TM1"/>
    <property type="match status" value="1"/>
</dbReference>
<feature type="transmembrane region" description="Helical" evidence="6">
    <location>
        <begin position="134"/>
        <end position="156"/>
    </location>
</feature>
<gene>
    <name evidence="8" type="ORF">GCM10011352_16840</name>
</gene>
<name>A0ABQ1KBL1_9GAMM</name>
<dbReference type="RefSeq" id="WP_188747259.1">
    <property type="nucleotide sequence ID" value="NZ_BMIJ01000003.1"/>
</dbReference>
<proteinExistence type="inferred from homology"/>
<comment type="subcellular location">
    <subcellularLocation>
        <location evidence="1 6">Cell membrane</location>
        <topology evidence="1 6">Multi-pass membrane protein</topology>
    </subcellularLocation>
</comment>
<keyword evidence="4 6" id="KW-1133">Transmembrane helix</keyword>
<feature type="transmembrane region" description="Helical" evidence="6">
    <location>
        <begin position="351"/>
        <end position="376"/>
    </location>
</feature>
<dbReference type="InterPro" id="IPR035906">
    <property type="entry name" value="MetI-like_sf"/>
</dbReference>
<dbReference type="PANTHER" id="PTHR30177:SF30">
    <property type="entry name" value="GLYCINE BETAINE UPTAKE SYSTEM PERMEASE PROTEIN YEHY"/>
    <property type="match status" value="1"/>
</dbReference>
<protein>
    <submittedName>
        <fullName evidence="8">ABC transporter permease</fullName>
    </submittedName>
</protein>
<dbReference type="InterPro" id="IPR051204">
    <property type="entry name" value="ABC_transp_perm/SBD"/>
</dbReference>
<feature type="transmembrane region" description="Helical" evidence="6">
    <location>
        <begin position="70"/>
        <end position="89"/>
    </location>
</feature>
<keyword evidence="9" id="KW-1185">Reference proteome</keyword>
<comment type="caution">
    <text evidence="8">The sequence shown here is derived from an EMBL/GenBank/DDBJ whole genome shotgun (WGS) entry which is preliminary data.</text>
</comment>
<dbReference type="Proteomes" id="UP000629025">
    <property type="component" value="Unassembled WGS sequence"/>
</dbReference>
<evidence type="ECO:0000256" key="4">
    <source>
        <dbReference type="ARBA" id="ARBA00022989"/>
    </source>
</evidence>
<feature type="transmembrane region" description="Helical" evidence="6">
    <location>
        <begin position="246"/>
        <end position="266"/>
    </location>
</feature>
<evidence type="ECO:0000256" key="1">
    <source>
        <dbReference type="ARBA" id="ARBA00004651"/>
    </source>
</evidence>
<dbReference type="PANTHER" id="PTHR30177">
    <property type="entry name" value="GLYCINE BETAINE/L-PROLINE TRANSPORT SYSTEM PERMEASE PROTEIN PROW"/>
    <property type="match status" value="1"/>
</dbReference>
<evidence type="ECO:0000313" key="9">
    <source>
        <dbReference type="Proteomes" id="UP000629025"/>
    </source>
</evidence>
<feature type="transmembrane region" description="Helical" evidence="6">
    <location>
        <begin position="101"/>
        <end position="122"/>
    </location>
</feature>
<dbReference type="InterPro" id="IPR000515">
    <property type="entry name" value="MetI-like"/>
</dbReference>
<dbReference type="Gene3D" id="1.10.3720.10">
    <property type="entry name" value="MetI-like"/>
    <property type="match status" value="1"/>
</dbReference>
<organism evidence="8 9">
    <name type="scientific">Marinobacterium zhoushanense</name>
    <dbReference type="NCBI Taxonomy" id="1679163"/>
    <lineage>
        <taxon>Bacteria</taxon>
        <taxon>Pseudomonadati</taxon>
        <taxon>Pseudomonadota</taxon>
        <taxon>Gammaproteobacteria</taxon>
        <taxon>Oceanospirillales</taxon>
        <taxon>Oceanospirillaceae</taxon>
        <taxon>Marinobacterium</taxon>
    </lineage>
</organism>
<feature type="transmembrane region" description="Helical" evidence="6">
    <location>
        <begin position="176"/>
        <end position="198"/>
    </location>
</feature>
<keyword evidence="5 6" id="KW-0472">Membrane</keyword>
<dbReference type="SUPFAM" id="SSF161098">
    <property type="entry name" value="MetI-like"/>
    <property type="match status" value="1"/>
</dbReference>
<dbReference type="Pfam" id="PF00528">
    <property type="entry name" value="BPD_transp_1"/>
    <property type="match status" value="1"/>
</dbReference>
<feature type="transmembrane region" description="Helical" evidence="6">
    <location>
        <begin position="305"/>
        <end position="331"/>
    </location>
</feature>
<evidence type="ECO:0000313" key="8">
    <source>
        <dbReference type="EMBL" id="GGB91422.1"/>
    </source>
</evidence>
<sequence length="382" mass="40396">MPFRIDRLGLTLAVAVALVLVLLPLLNLQPNRILPGSGVPLGELLKQSGMQLFLLLLIPTAIVSCLRTQALFKLGLSALSLLALIYALGTDSTALLADKSGFARLALGSGFWALLLLLGLMLTDALIKLELSALPRLLLVVGYLAVLFVLLAGGVWDRLSLMLEYHNQPAFWQQGARHLLLALGSIVPALIIGVPLGIRCHRSPRVRAALIPVLSLLQTIPSLAMFGLLMIPLSLLALSFPLLADLGIRGIGVAPAVLALFLYSLLPIVSNTAAGFDGLDPAVLQAARGMGMSRRQMLWQIELPLALPVMLSGLRIVVTMNIGLVAVAGLIGGGGYGTYIFQGLGQTATDLVLLGTLPTILLAFLAALLIDTLIAMTTREAQ</sequence>
<feature type="domain" description="ABC transmembrane type-1" evidence="7">
    <location>
        <begin position="175"/>
        <end position="370"/>
    </location>
</feature>
<evidence type="ECO:0000256" key="6">
    <source>
        <dbReference type="RuleBase" id="RU363032"/>
    </source>
</evidence>
<evidence type="ECO:0000256" key="5">
    <source>
        <dbReference type="ARBA" id="ARBA00023136"/>
    </source>
</evidence>
<keyword evidence="2 6" id="KW-0813">Transport</keyword>
<feature type="transmembrane region" description="Helical" evidence="6">
    <location>
        <begin position="44"/>
        <end position="63"/>
    </location>
</feature>
<dbReference type="EMBL" id="BMIJ01000003">
    <property type="protein sequence ID" value="GGB91422.1"/>
    <property type="molecule type" value="Genomic_DNA"/>
</dbReference>
<evidence type="ECO:0000259" key="7">
    <source>
        <dbReference type="PROSITE" id="PS50928"/>
    </source>
</evidence>
<reference evidence="9" key="1">
    <citation type="journal article" date="2019" name="Int. J. Syst. Evol. Microbiol.">
        <title>The Global Catalogue of Microorganisms (GCM) 10K type strain sequencing project: providing services to taxonomists for standard genome sequencing and annotation.</title>
        <authorList>
            <consortium name="The Broad Institute Genomics Platform"/>
            <consortium name="The Broad Institute Genome Sequencing Center for Infectious Disease"/>
            <person name="Wu L."/>
            <person name="Ma J."/>
        </authorList>
    </citation>
    <scope>NUCLEOTIDE SEQUENCE [LARGE SCALE GENOMIC DNA]</scope>
    <source>
        <strain evidence="9">CGMCC 1.15341</strain>
    </source>
</reference>
<evidence type="ECO:0000256" key="3">
    <source>
        <dbReference type="ARBA" id="ARBA00022692"/>
    </source>
</evidence>
<evidence type="ECO:0000256" key="2">
    <source>
        <dbReference type="ARBA" id="ARBA00022448"/>
    </source>
</evidence>